<name>A0ACC1QY51_9HYPO</name>
<gene>
    <name evidence="1" type="ORF">NLG97_g3417</name>
</gene>
<dbReference type="Proteomes" id="UP001148737">
    <property type="component" value="Unassembled WGS sequence"/>
</dbReference>
<proteinExistence type="predicted"/>
<dbReference type="EMBL" id="JANAKD010000284">
    <property type="protein sequence ID" value="KAJ3495411.1"/>
    <property type="molecule type" value="Genomic_DNA"/>
</dbReference>
<organism evidence="1 2">
    <name type="scientific">Lecanicillium saksenae</name>
    <dbReference type="NCBI Taxonomy" id="468837"/>
    <lineage>
        <taxon>Eukaryota</taxon>
        <taxon>Fungi</taxon>
        <taxon>Dikarya</taxon>
        <taxon>Ascomycota</taxon>
        <taxon>Pezizomycotina</taxon>
        <taxon>Sordariomycetes</taxon>
        <taxon>Hypocreomycetidae</taxon>
        <taxon>Hypocreales</taxon>
        <taxon>Cordycipitaceae</taxon>
        <taxon>Lecanicillium</taxon>
    </lineage>
</organism>
<reference evidence="1" key="1">
    <citation type="submission" date="2022-07" db="EMBL/GenBank/DDBJ databases">
        <title>Genome Sequence of Lecanicillium saksenae.</title>
        <authorList>
            <person name="Buettner E."/>
        </authorList>
    </citation>
    <scope>NUCLEOTIDE SEQUENCE</scope>
    <source>
        <strain evidence="1">VT-O1</strain>
    </source>
</reference>
<keyword evidence="2" id="KW-1185">Reference proteome</keyword>
<evidence type="ECO:0000313" key="1">
    <source>
        <dbReference type="EMBL" id="KAJ3495411.1"/>
    </source>
</evidence>
<comment type="caution">
    <text evidence="1">The sequence shown here is derived from an EMBL/GenBank/DDBJ whole genome shotgun (WGS) entry which is preliminary data.</text>
</comment>
<protein>
    <submittedName>
        <fullName evidence="1">Uncharacterized protein</fullName>
    </submittedName>
</protein>
<sequence length="1409" mass="156413">MDDTFGPRLLGHFDFTLLFEHSIFQIAPSAIVIFTLPFYIHRIVKFRPIVRPGWLLWTKLTAAFAIVTVQVATTVFWHKSPLNSIAAQAASIMSCVAALGILILTYASHSHFLQPVSFLAAYLNVTLLLDLTTIYTYFHRTGLGTIAWLTCSLPPLKFMLLILEEISKRSLIIAENRDELSREVFAGFWSRSTFLWVNPLLLFGFSNSINNNDLPDIGHQFDSKELYENLQICWAKQDKRAKNALLWALPDYVSKEEETTALILATALVFSGKAVSRAWFSHIRNQIMVSIRGALVSAIYQKSLRLGASESEESSAVALMTTDVPGVGDLISLSYDSFAMLLEFTFGITVLSLFVGLASIFTVITAFIVTIFVKYIAKRMANNRTRWNEHISDRIAATSNILAQIKDIKMSGLAPSMGKFLMELRAKEVDVCFEVKRIICFIYGMMSVIDTVTPSIVVAATLFWTKSSESISTARFYAILAVIAMIVQPLANSFWNLSNWATGFACLARIQAYLAQDDLEDPRQVVRSLGVRLASNTNGPRRRRSSSSTRFIPYAIQLTGVNVSMDLTGSILRDASIVIKAGEITVIHGSVGCGKSTLLKVMLGEMLLRNGLALIASRSIAFAGQKPWLLNTSVRLNIIGHKPYDAVVYERVTFICDLIVDFQRLPNGDETLVGSDGCMLSGGQKLRISIARALYLEADVTILDDPFSSLDLETATVIRLRLIADGRATAGGRTLVMTTSMKQHLVDANNTFRVTTDGHVIALTREEVNTELTDLARNRQSGTALPVASRSIPAEPFEPPAVEPATDDDTNDRPSTDEVYGSFSLYVYLLRPAGILLVSFWIFVTAITALSERLPSKLFRFALCLSCANKDTKDIYIRIWLDTDAHDYSYFIGYALLCLLNPICNCLSAMFFYYFINSKSANKLHENLADATFGATFEFLTTEDTSSILNRFSTDMSQASQSAPALLPATLFRTFSVIIDIGIISAGASYAAPVIPCFLGIILLVRQYYLHTSLQLRVLELDTSKMLVRHFTETAAGIEHIRAFRWQEEVIHDCYSSLNLAQRAYYFLFCIQQWLECVLDFSSVTAAVLVVSFALKFSNTASANSMGLAFLSLIGFSDTVSEWIQSSVAMETACGAISRIRSYCDATPAEDYKRDTEPASPDWPVRGQLELNCVSAIYRAQATPQFSQMNNASVIVRPGETLGIAGRTGSGKTTVLLSILNLLQYKGTISIDNREIRTVPPDYLRSRMTIITQGGIHLRGSVKFNLDPFHHTLRPSTCIVTDQMCQDVLQRVGLWHIISSRGHLSSRMKDMNLSHGQRQLFQIARAILHHETTGSKIVLMDEATSSLDDETDDRIAAIIRSAFVGCAKVIVSHRSPTIYGSDAVMALNEGRAEVARHTPNQPNWRLEFE</sequence>
<accession>A0ACC1QY51</accession>
<evidence type="ECO:0000313" key="2">
    <source>
        <dbReference type="Proteomes" id="UP001148737"/>
    </source>
</evidence>